<dbReference type="InterPro" id="IPR021720">
    <property type="entry name" value="Malectin_dom"/>
</dbReference>
<comment type="caution">
    <text evidence="21">The sequence shown here is derived from an EMBL/GenBank/DDBJ whole genome shotgun (WGS) entry which is preliminary data.</text>
</comment>
<evidence type="ECO:0000259" key="20">
    <source>
        <dbReference type="PROSITE" id="PS51841"/>
    </source>
</evidence>
<evidence type="ECO:0000256" key="8">
    <source>
        <dbReference type="ARBA" id="ARBA00022824"/>
    </source>
</evidence>
<keyword evidence="10" id="KW-0969">Cilium</keyword>
<evidence type="ECO:0000256" key="10">
    <source>
        <dbReference type="ARBA" id="ARBA00023069"/>
    </source>
</evidence>
<feature type="domain" description="Fibronectin type-III" evidence="19">
    <location>
        <begin position="4410"/>
        <end position="4508"/>
    </location>
</feature>
<evidence type="ECO:0000256" key="6">
    <source>
        <dbReference type="ARBA" id="ARBA00022692"/>
    </source>
</evidence>
<feature type="compositionally biased region" description="Low complexity" evidence="17">
    <location>
        <begin position="874"/>
        <end position="884"/>
    </location>
</feature>
<keyword evidence="16" id="KW-0624">Polysaccharide degradation</keyword>
<feature type="domain" description="Fibronectin type-III" evidence="19">
    <location>
        <begin position="882"/>
        <end position="978"/>
    </location>
</feature>
<reference evidence="21 22" key="1">
    <citation type="submission" date="2019-11" db="EMBL/GenBank/DDBJ databases">
        <authorList>
            <person name="Jiang L.-Q."/>
        </authorList>
    </citation>
    <scope>NUCLEOTIDE SEQUENCE [LARGE SCALE GENOMIC DNA]</scope>
    <source>
        <strain evidence="21 22">YIM 132087</strain>
    </source>
</reference>
<feature type="region of interest" description="Disordered" evidence="17">
    <location>
        <begin position="962"/>
        <end position="981"/>
    </location>
</feature>
<keyword evidence="6" id="KW-0812">Transmembrane</keyword>
<feature type="domain" description="Fibronectin type-III" evidence="19">
    <location>
        <begin position="500"/>
        <end position="597"/>
    </location>
</feature>
<comment type="subcellular location">
    <subcellularLocation>
        <location evidence="2">Cell projection</location>
        <location evidence="2">Cilium</location>
    </subcellularLocation>
    <subcellularLocation>
        <location evidence="3">Cytoplasm</location>
    </subcellularLocation>
    <subcellularLocation>
        <location evidence="1">Endoplasmic reticulum membrane</location>
        <topology evidence="1">Single-pass type I membrane protein</topology>
    </subcellularLocation>
</comment>
<keyword evidence="15" id="KW-0326">Glycosidase</keyword>
<keyword evidence="12" id="KW-0325">Glycoprotein</keyword>
<feature type="domain" description="LTD" evidence="20">
    <location>
        <begin position="2317"/>
        <end position="2479"/>
    </location>
</feature>
<dbReference type="RefSeq" id="WP_154770946.1">
    <property type="nucleotide sequence ID" value="NZ_WLYK01000012.1"/>
</dbReference>
<accession>A0A7K1FS24</accession>
<dbReference type="InterPro" id="IPR008979">
    <property type="entry name" value="Galactose-bd-like_sf"/>
</dbReference>
<evidence type="ECO:0000256" key="13">
    <source>
        <dbReference type="ARBA" id="ARBA00023273"/>
    </source>
</evidence>
<evidence type="ECO:0000313" key="22">
    <source>
        <dbReference type="Proteomes" id="UP000460221"/>
    </source>
</evidence>
<evidence type="ECO:0000256" key="12">
    <source>
        <dbReference type="ARBA" id="ARBA00023180"/>
    </source>
</evidence>
<dbReference type="SMART" id="SM00060">
    <property type="entry name" value="FN3"/>
    <property type="match status" value="12"/>
</dbReference>
<evidence type="ECO:0000256" key="1">
    <source>
        <dbReference type="ARBA" id="ARBA00004115"/>
    </source>
</evidence>
<dbReference type="EMBL" id="WLYK01000012">
    <property type="protein sequence ID" value="MTD16945.1"/>
    <property type="molecule type" value="Genomic_DNA"/>
</dbReference>
<feature type="domain" description="Fibronectin type-III" evidence="19">
    <location>
        <begin position="982"/>
        <end position="1080"/>
    </location>
</feature>
<evidence type="ECO:0000256" key="17">
    <source>
        <dbReference type="SAM" id="MobiDB-lite"/>
    </source>
</evidence>
<keyword evidence="11" id="KW-0472">Membrane</keyword>
<dbReference type="InterPro" id="IPR003961">
    <property type="entry name" value="FN3_dom"/>
</dbReference>
<dbReference type="InterPro" id="IPR039155">
    <property type="entry name" value="MLEC"/>
</dbReference>
<evidence type="ECO:0000256" key="15">
    <source>
        <dbReference type="ARBA" id="ARBA00023295"/>
    </source>
</evidence>
<dbReference type="SUPFAM" id="SSF49265">
    <property type="entry name" value="Fibronectin type III"/>
    <property type="match status" value="13"/>
</dbReference>
<dbReference type="PANTHER" id="PTHR13460:SF0">
    <property type="entry name" value="MALECTIN"/>
    <property type="match status" value="1"/>
</dbReference>
<evidence type="ECO:0000259" key="19">
    <source>
        <dbReference type="PROSITE" id="PS50853"/>
    </source>
</evidence>
<dbReference type="SUPFAM" id="SSF50952">
    <property type="entry name" value="Soluble quinoprotein glucose dehydrogenase"/>
    <property type="match status" value="1"/>
</dbReference>
<dbReference type="Pfam" id="PF00041">
    <property type="entry name" value="fn3"/>
    <property type="match status" value="1"/>
</dbReference>
<dbReference type="InterPro" id="IPR011041">
    <property type="entry name" value="Quinoprot_gluc/sorb_DH_b-prop"/>
</dbReference>
<evidence type="ECO:0000256" key="3">
    <source>
        <dbReference type="ARBA" id="ARBA00004496"/>
    </source>
</evidence>
<dbReference type="InterPro" id="IPR011042">
    <property type="entry name" value="6-blade_b-propeller_TolB-like"/>
</dbReference>
<feature type="domain" description="Fibronectin type-III" evidence="19">
    <location>
        <begin position="1467"/>
        <end position="1564"/>
    </location>
</feature>
<dbReference type="InterPro" id="IPR001322">
    <property type="entry name" value="Lamin_tail_dom"/>
</dbReference>
<dbReference type="Gene3D" id="2.60.40.10">
    <property type="entry name" value="Immunoglobulins"/>
    <property type="match status" value="18"/>
</dbReference>
<dbReference type="Proteomes" id="UP000460221">
    <property type="component" value="Unassembled WGS sequence"/>
</dbReference>
<dbReference type="GO" id="GO:0016798">
    <property type="term" value="F:hydrolase activity, acting on glycosyl bonds"/>
    <property type="evidence" value="ECO:0007669"/>
    <property type="project" value="UniProtKB-KW"/>
</dbReference>
<protein>
    <submittedName>
        <fullName evidence="21">Choice-of-anchor D domain-containing protein</fullName>
    </submittedName>
</protein>
<dbReference type="InterPro" id="IPR058094">
    <property type="entry name" value="Ig-like_OmpL47-like"/>
</dbReference>
<proteinExistence type="inferred from homology"/>
<feature type="domain" description="Fibronectin type-III" evidence="19">
    <location>
        <begin position="3956"/>
        <end position="4048"/>
    </location>
</feature>
<keyword evidence="9" id="KW-1133">Transmembrane helix</keyword>
<dbReference type="NCBIfam" id="NF047446">
    <property type="entry name" value="barrel_OmpL47"/>
    <property type="match status" value="1"/>
</dbReference>
<evidence type="ECO:0000256" key="16">
    <source>
        <dbReference type="ARBA" id="ARBA00023326"/>
    </source>
</evidence>
<dbReference type="Gene3D" id="2.120.10.30">
    <property type="entry name" value="TolB, C-terminal domain"/>
    <property type="match status" value="1"/>
</dbReference>
<dbReference type="InterPro" id="IPR013783">
    <property type="entry name" value="Ig-like_fold"/>
</dbReference>
<dbReference type="GO" id="GO:0030246">
    <property type="term" value="F:carbohydrate binding"/>
    <property type="evidence" value="ECO:0007669"/>
    <property type="project" value="InterPro"/>
</dbReference>
<dbReference type="InterPro" id="IPR032812">
    <property type="entry name" value="SbsA_Ig"/>
</dbReference>
<keyword evidence="5" id="KW-0963">Cytoplasm</keyword>
<dbReference type="GO" id="GO:0016020">
    <property type="term" value="C:membrane"/>
    <property type="evidence" value="ECO:0007669"/>
    <property type="project" value="TreeGrafter"/>
</dbReference>
<dbReference type="PANTHER" id="PTHR13460">
    <property type="match status" value="1"/>
</dbReference>
<feature type="region of interest" description="Disordered" evidence="17">
    <location>
        <begin position="864"/>
        <end position="884"/>
    </location>
</feature>
<keyword evidence="13" id="KW-0966">Cell projection</keyword>
<dbReference type="GO" id="GO:0000272">
    <property type="term" value="P:polysaccharide catabolic process"/>
    <property type="evidence" value="ECO:0007669"/>
    <property type="project" value="UniProtKB-KW"/>
</dbReference>
<dbReference type="Pfam" id="PF22544">
    <property type="entry name" value="HYDIN_VesB_CFA65-like_Ig"/>
    <property type="match status" value="1"/>
</dbReference>
<dbReference type="CDD" id="cd00063">
    <property type="entry name" value="FN3"/>
    <property type="match status" value="4"/>
</dbReference>
<sequence>MSTSRTAASRFGHRSGPLRRRTKAAIAAFAALAMVLPQTLLAPAAAAADPVISVKYQFNSTAGVNASGYLKDTGAAYNDADGRGWVRQDSLAGTHVPYAIPLNTRYRNATGCLAASFPERQRSLIHMQAPATTTTNDATPAAWEYAVPNGDYQVTVGVGDSQVGNDAESHVLHVEGVTAFNQMPKPGTTGCQTAGINANTVWVRVTDGRLTIDALGGQNTKLNFVTIDSVQIANLVATPFATSIGLDWDDLSGATGYKVWRSTTLPVNTAGATIATPTDSTWTDTTAVKGQVYWYVVAPNTASAGAATGAVMDDGTPAATTFPAKFNFQNNVTPPAGWTGDYGQNYANVRGYGWLDAATGAPLSMITNGRTRTPAAGETAVDPTQMTTIHMQGNTLIGFYGAGATGTPTQGKWQLAVPNGSYDVTVSVGDFQVGTDATSHVINLEGTRVVDNFVPTATTKFQVKTATVQVTDGFLSVDANGGKNTKLNYITVAQTPADAPPAAPTALTATAGDHSVALDWADNTESDIAGYNVFRSTTSTVATTGTPLNGATALTTSAFTDTTAENTTTYYYAVVAVDQGGNKSVASSTVSATPDAASPALAELPIKINFGSETAGNVAGYDKDFGQGFTNSAGRGWVAVGTHTPTSLVNNGRFRDPRAGVPDLQRGLMHMASADIPGSFTGTKTRGDYEIAVADGTYDVTVSAGDQPGSATASCVTPCYDSTHTIKVEGTTAINAFKGTAAKEFDIQTVTVQVTDGRLTFNATGGTNTKINYIIVEPTDLTPPAIPTGATATAGDGTVAVSWTAVTATDLAGYHVYRSTSTPVATSAANRITATPLTATQLADTSVVNGTAYHYVITSIDTKGNESDASTEVDATPADSTAPAAPVGLTVTAGDASATVRWTPSTEGDLTGYRVYRSTTSPVSVEAANLVASPTAAQFDDTGLTNGTTYYYVITALDDAGNQSPASAEKSVEPTPAPDVTAPAAPTGLTATAGDAKVTLQWTANTEDDLAGYTVYRSATPGAAGVEIGTAASTSASYVDATALNTNTYYYVIVARDLAGNVSQQSNEASATPADTTPPAVTTGLVATAGIQSVTLTWAANTEADFRGYRIYRGTSATPASDENNLIGIVLRTAGRTFLDTDLDPGVRVYYQIVSYDTLGNRAAASAAVSAVPTATPDTTAPAAPTGLTATVADGAVSLTWTAVTAGDLAGYSVYRSATAGGARTKLTGTLLTGTTFVDSSATPGTTSYYVVTASDTSNNESVASNQVSAAVPAAGLDVKYVFQTDAAPVPAGWTKDIGAAWTDAAGRGWVRQDTLTSANHTPLDLTANTRLRTRTTVTDLQNRMIHLQYGDIVPLPTGNGTFTPGAWELAVPNGRYTVGVSVGDQPGAAKTGCAAPCYDSKHTIRAEGVTLLNQFQATAANEYGTATATVDVTDGRLTIDALGGNNTKLNWVTVVGAGPIAPDTQAPAAPTGLTGIAGNASSTLTWTPPADLDVVGYHVYGGTGAVVVPGPDTRRNTNLLTGPSFSESGLTNGTTYRYVVTAVDAAGNESPASVSATVTPAAGAGNNFAVKVNFQDAASTPPAGYVDDHGQAFGARTEGDQGTGLTYGWVNIGTNTPLSLEGNGRNRNTASPSANEPDLRLATLVHSQLAPSVTTGVHTPGAWEIAVPNGSYEVTVGVGDAGTAIDSSHWLNIENQNAVAAFVPASGSKYSIASRTVTVTDGRLTLSPAGGTNTKFLYADIAALDRGGRPFTTAVSPGNLATSVVDNTTVTADNSLNADTGAVDETTLGGNNVTLTRVSDGARVAGTGATSGGGDTVSFLPAAPLAAGTLYRFTITSNVKDKSGRAFLPFSSVFTTATTTGGGGGDFSGVAFDKLESGAATGASYTSLVIGPDGKLYAGSIYGQIYRWTINADGTLANRETINTVRTHASTAGWEGAPNRTIIGLAFDPASTADNLILWITDNYAYLGANVPDFTGAVAKLTGPNLENYQEVVVNLPRSIKDHETNSIAFKDGKLYITQGSMNAMGALDGTWKRDEHLLSASVLELDPAKLGALPLDVATPDMGTIPARGGVPAHAGAYNPYAASAPLTLYATGIRNAFDLIWHSNGRLYSGTNGSAAGGATPATPATLPASCANRPDGGYTGPNVPAIGNNQQAETDYLFDVKQGKYYGHPNPVRCEYVLNAGNPAGYTGNPLFKVNAYPLGTPSDPNYDLAGVHDAGLHASANGTIEYKNTVAFGGKLAGAVIVVRYSANQEIVAFSVTGNGGVSDAVTGITGFTGFRQPLDIAQDVTTGNLYVSELTDNPATTGIKLLKPQGGGSAPKAEATPRVVFTEVAGGAASAAKNVSVKNIGGLPLTITGATFSGADAALFARSGGPTLPTTVAPGATVTFPVTFNPTVPGPRGGTLVLATNDPTTPTTSVTLRGLGTIGTGGTNEPSLQWILDTLQIPVNVGDPDPTNNDMPVGNALIGEEVAVTSFTKALFDRVVGITPLSLFGPAGPAGNPNVAIVAAHSTADPSARTVLFNGPNTSNQQVLPEVVTVGEYDLETPFGFDVTFPGLSGRVAYSEDALNTWATGGNNHKIRVYPMKNPDGSLVANAYIIAPEDVPTGVDFQDAAFVVTNVKPAALTGAGKLSVTPSELVFSGVRGNTTAGKPLTVTNTGTTPLNISSVTLTGTNAGSFTLTGGAQSLAVGATATYTVAFKPGAAEVGSLSAAVRFVSDDTASPTTDVGVYGLATTGEQGNNEPPLKAVVDTLGYPINVGGTGLILGVSPTPIGDEVTAPLFVKAGAAPVTMTPVARYSPDELLPFGWYLPNAGDPQTNQVATIALDQEQTLNPAVVAGGGSSFDPGTASFGFYVDSLSFNRKSYTQDGLNTGTPHAVRTYPAKNRAGVLIPNTYLVTFEDASNGDYQDYVFLVTGVTPAGSGGSGTPIARIDFQPATATVATGYTADTGAAFTAARGFGWVTPGTTTPMDMTAQTRDRAGTVDQKLRTVILMQPTATQSPAGPGAWQYAVPNGTYTVTVGVGDSNFTDSVHRVQVEGQTAIANFAPTTADAFRTGTVQVTVTDGFITVDATGGTNTKLTFLDIDRPVTGADTTPPTVSAAVSGLQASAGVYKNKATITVVASDTGSGVAGTSYSLDGGAFLPYTAPVEVTTVGTHTVRARAQDVAGNLATSATTTFSVVAAGASKAVLTLENADGVPYSDRLTMNRIQNPQTGTTCKDAAACDPVTGPFIPANTVHDTTSLVIRNTGTDPLNVTELAVTGPFTLVTPPALPALVAVGGTLTVQVRFTATTIGTSGGLWNGTLTVGSDDPARPSVPVELAGFWQSISEGGQEPDLSELARLFGYTTTITAAGVPLNQQGKVTASGDEVLSPYWLRADASQPVSVRQLAAYHTQGNTATFKWNVKGSNTTTNVLTHAGVDGQSILPHRNGSTTLPASGTFSPTGAFGFQIDGEWSDPVKNNQGVDNANGCVGACGHHLRAWSVRDRSGAVVPNTWLVSMDYSGINYDYQDNVYLVTNIKPEVAVDPTTPLPLPGAAALKLDFATAVATTLVDKDGQGTGFLSTQPNKLDTTVGSDSYKASLLDLVTGTPGTLAVSSSGTATAGTNGSNDNTLANGLQLPFDGSGGAYSVSGRVLGSLAEMNAGSEQQGIMVGTDQDNFVKVAAINKSGVPSIELYAEMGGTGATVGTAVTIPAPGTVTSLDLALLADPAAGTVRGAYRIGTGAWVVMPTAYQVPTASLGRVFGQRTAGGILVSHKGGVAFTATYDSFGITAGDVTAAAAARDALYRLDVAGAGNYTDTLGQVWTPDTGRFGPSTAIAEGATTAPQEIAGTDDDTLYRTYRGNVGNVAQAQRVLTYTLPSKGATKVDVRLHFAERAAANNTAGKRLFDIEVEGAAVRRNFDIYVAAGGQNTATTLTVPNVTVVGGTIDLAFRASVDYPSIAAIEVLCQGSCPPADTTAPAAPTALTGTAGSGGVTLDWADNTEADLAGYRVFRSSSATGTFTAIGTATTSEFTDTSVTTGATVYYQVRAFDSSENESAASATASVTPPLPATIRINTGGPAQTVSGTTWSACSSLTACSNWVSGGNAYSEADTITGIPAGMNNTIFQTEWTGGGSTAVGARAFGFSVPVTNGFYRVRLHFAELNKTAANTRLFDVRLENATVLSNFDIWVQAGGIDKAIVREFTANITDGAVTIDFMKRVENAKISAIEIIPTTAPDTTPPAAVTGVTATGSATGIALAWTASTATDLAGYNVYRASSATGTYTKVNTALLTGTSFSDTAAPQGVASYYQITAVDQTGNESARSATANATRPDTTAPAVVAGVTATGSGTGIALTWTASAATDLAGYNVYRASSATGTYTKVNTALLTGTSFSDTSAPVGVASYYQVTAVDTSANESARSATVNATRPDTTPPGVTTGVAATASTTGITVSWTANPATDLAGYNVYRASSATGTYTKLNTALVTGTSFSDTTAPQGVASYYQVTAVDTSANESARSATVTATRPDTTPPAVVTGVAATGSTTAVALTWGASAATDLAGYNVYRASSATGTYTKVNTALVTGTSFSDTSAPVGTSYYQITAVDNSGNESVRSATVNGTRTTAPTPPPVVTGVAASGAATGNTVTWTASTATGLAGYNVYRSASATGTFTLVNTGLITGTSFSDTGAPVGTSYYQVTAVNTAAQESARSATVQATRPAAPGGGTTVRINAGGGTQNVNGTVWSVCTSVGNCSNRVSGGSAYSEQDTITGIPAGMNNTIFQSEWTGGSGITVGARAFGFSVPVTNGSYRVRLHFAELNKTAANTRTFDVRIENATVLSNFDIWVQAGGIDKAIVREFPVTITDGAVTIDFMKRIENAKISAIEILPVTTPDTTPPGAVTGVAATGAAGGVTVNWATNTASDLAGYNVYRSTSATGTYTKVNTALVTGTSYLDAAAPTGVASYYQVTAVDQTGNESVRSATVNATRPAANRPTIRINAGGGAQSVSGVTWTRCTSVPNCSGWVSGGGAYSQANTITGIPAGMNNAIFQSEWTGGQTYGTPVGARAFGFSVPVENGAYRVRLHFAELNKTGANQRTFDVRLENTTVLTNFDIWAQAAGANKAIVREFQTTVADGEVTIDFIRRIENAKVTAIEIIPVN</sequence>
<evidence type="ECO:0000256" key="7">
    <source>
        <dbReference type="ARBA" id="ARBA00022729"/>
    </source>
</evidence>
<dbReference type="Pfam" id="PF13205">
    <property type="entry name" value="Big_5"/>
    <property type="match status" value="1"/>
</dbReference>
<evidence type="ECO:0000256" key="11">
    <source>
        <dbReference type="ARBA" id="ARBA00023136"/>
    </source>
</evidence>
<feature type="domain" description="Fibronectin type-III" evidence="19">
    <location>
        <begin position="783"/>
        <end position="880"/>
    </location>
</feature>
<dbReference type="PROSITE" id="PS51841">
    <property type="entry name" value="LTD"/>
    <property type="match status" value="1"/>
</dbReference>
<evidence type="ECO:0000256" key="9">
    <source>
        <dbReference type="ARBA" id="ARBA00022989"/>
    </source>
</evidence>
<keyword evidence="8" id="KW-0256">Endoplasmic reticulum</keyword>
<evidence type="ECO:0000313" key="21">
    <source>
        <dbReference type="EMBL" id="MTD16945.1"/>
    </source>
</evidence>
<feature type="domain" description="Fibronectin type-III" evidence="19">
    <location>
        <begin position="4869"/>
        <end position="4963"/>
    </location>
</feature>
<dbReference type="GO" id="GO:0005737">
    <property type="term" value="C:cytoplasm"/>
    <property type="evidence" value="ECO:0007669"/>
    <property type="project" value="UniProtKB-SubCell"/>
</dbReference>
<feature type="domain" description="Fibronectin type-III" evidence="19">
    <location>
        <begin position="1181"/>
        <end position="1275"/>
    </location>
</feature>
<evidence type="ECO:0000256" key="2">
    <source>
        <dbReference type="ARBA" id="ARBA00004138"/>
    </source>
</evidence>
<dbReference type="InterPro" id="IPR053879">
    <property type="entry name" value="HYDIN_VesB_CFA65-like_Ig"/>
</dbReference>
<dbReference type="NCBIfam" id="NF012200">
    <property type="entry name" value="choice_anch_D"/>
    <property type="match status" value="3"/>
</dbReference>
<keyword evidence="14" id="KW-0119">Carbohydrate metabolism</keyword>
<organism evidence="21 22">
    <name type="scientific">Nakamurella alba</name>
    <dbReference type="NCBI Taxonomy" id="2665158"/>
    <lineage>
        <taxon>Bacteria</taxon>
        <taxon>Bacillati</taxon>
        <taxon>Actinomycetota</taxon>
        <taxon>Actinomycetes</taxon>
        <taxon>Nakamurellales</taxon>
        <taxon>Nakamurellaceae</taxon>
        <taxon>Nakamurella</taxon>
    </lineage>
</organism>
<feature type="chain" id="PRO_5029821358" evidence="18">
    <location>
        <begin position="48"/>
        <end position="5131"/>
    </location>
</feature>
<comment type="similarity">
    <text evidence="4">Belongs to the malectin family.</text>
</comment>
<feature type="domain" description="Fibronectin type-III" evidence="19">
    <location>
        <begin position="4218"/>
        <end position="4316"/>
    </location>
</feature>
<dbReference type="Gene3D" id="2.60.120.430">
    <property type="entry name" value="Galactose-binding lectin"/>
    <property type="match status" value="10"/>
</dbReference>
<dbReference type="InterPro" id="IPR036116">
    <property type="entry name" value="FN3_sf"/>
</dbReference>
<evidence type="ECO:0000256" key="18">
    <source>
        <dbReference type="SAM" id="SignalP"/>
    </source>
</evidence>
<evidence type="ECO:0000256" key="5">
    <source>
        <dbReference type="ARBA" id="ARBA00022490"/>
    </source>
</evidence>
<gene>
    <name evidence="21" type="ORF">GIS00_23705</name>
</gene>
<dbReference type="SUPFAM" id="SSF49785">
    <property type="entry name" value="Galactose-binding domain-like"/>
    <property type="match status" value="9"/>
</dbReference>
<evidence type="ECO:0000256" key="4">
    <source>
        <dbReference type="ARBA" id="ARBA00009141"/>
    </source>
</evidence>
<feature type="signal peptide" evidence="18">
    <location>
        <begin position="1"/>
        <end position="47"/>
    </location>
</feature>
<keyword evidence="7 18" id="KW-0732">Signal</keyword>
<dbReference type="Pfam" id="PF11721">
    <property type="entry name" value="Malectin"/>
    <property type="match status" value="4"/>
</dbReference>
<keyword evidence="15" id="KW-0378">Hydrolase</keyword>
<dbReference type="PROSITE" id="PS50853">
    <property type="entry name" value="FN3"/>
    <property type="match status" value="10"/>
</dbReference>
<name>A0A7K1FS24_9ACTN</name>
<keyword evidence="22" id="KW-1185">Reference proteome</keyword>
<evidence type="ECO:0000256" key="14">
    <source>
        <dbReference type="ARBA" id="ARBA00023277"/>
    </source>
</evidence>